<evidence type="ECO:0000313" key="7">
    <source>
        <dbReference type="Proteomes" id="UP000230971"/>
    </source>
</evidence>
<dbReference type="PANTHER" id="PTHR30055">
    <property type="entry name" value="HTH-TYPE TRANSCRIPTIONAL REGULATOR RUTR"/>
    <property type="match status" value="1"/>
</dbReference>
<dbReference type="InterPro" id="IPR050109">
    <property type="entry name" value="HTH-type_TetR-like_transc_reg"/>
</dbReference>
<dbReference type="PRINTS" id="PR00455">
    <property type="entry name" value="HTHTETR"/>
</dbReference>
<name>A0A1X1RR70_MYCCE</name>
<proteinExistence type="predicted"/>
<evidence type="ECO:0000256" key="1">
    <source>
        <dbReference type="ARBA" id="ARBA00023125"/>
    </source>
</evidence>
<dbReference type="InterPro" id="IPR009057">
    <property type="entry name" value="Homeodomain-like_sf"/>
</dbReference>
<evidence type="ECO:0000313" key="4">
    <source>
        <dbReference type="EMBL" id="ORV13478.1"/>
    </source>
</evidence>
<dbReference type="GO" id="GO:0003700">
    <property type="term" value="F:DNA-binding transcription factor activity"/>
    <property type="evidence" value="ECO:0007669"/>
    <property type="project" value="TreeGrafter"/>
</dbReference>
<feature type="domain" description="HTH tetR-type" evidence="3">
    <location>
        <begin position="14"/>
        <end position="74"/>
    </location>
</feature>
<dbReference type="PANTHER" id="PTHR30055:SF174">
    <property type="entry name" value="TRANSCRIPTIONAL REGULATORY PROTEIN (PROBABLY TETR-FAMILY)-RELATED"/>
    <property type="match status" value="1"/>
</dbReference>
<dbReference type="RefSeq" id="WP_062539058.1">
    <property type="nucleotide sequence ID" value="NZ_BBUN01000078.1"/>
</dbReference>
<comment type="caution">
    <text evidence="4">The sequence shown here is derived from an EMBL/GenBank/DDBJ whole genome shotgun (WGS) entry which is preliminary data.</text>
</comment>
<dbReference type="Proteomes" id="UP000193907">
    <property type="component" value="Unassembled WGS sequence"/>
</dbReference>
<dbReference type="EMBL" id="PDKV01000019">
    <property type="protein sequence ID" value="PIB78156.1"/>
    <property type="molecule type" value="Genomic_DNA"/>
</dbReference>
<evidence type="ECO:0000259" key="3">
    <source>
        <dbReference type="PROSITE" id="PS50977"/>
    </source>
</evidence>
<dbReference type="Gene3D" id="1.10.357.10">
    <property type="entry name" value="Tetracycline Repressor, domain 2"/>
    <property type="match status" value="1"/>
</dbReference>
<dbReference type="OrthoDB" id="8479950at2"/>
<keyword evidence="1 2" id="KW-0238">DNA-binding</keyword>
<evidence type="ECO:0000313" key="5">
    <source>
        <dbReference type="EMBL" id="PIB78156.1"/>
    </source>
</evidence>
<evidence type="ECO:0000256" key="2">
    <source>
        <dbReference type="PROSITE-ProRule" id="PRU00335"/>
    </source>
</evidence>
<protein>
    <submittedName>
        <fullName evidence="4">TetR family transcriptional regulator</fullName>
    </submittedName>
    <submittedName>
        <fullName evidence="5">TetR/AcrR family transcriptional regulator</fullName>
    </submittedName>
</protein>
<dbReference type="AlphaFoldDB" id="A0A1X1RR70"/>
<dbReference type="PROSITE" id="PS50977">
    <property type="entry name" value="HTH_TETR_2"/>
    <property type="match status" value="1"/>
</dbReference>
<dbReference type="Pfam" id="PF00440">
    <property type="entry name" value="TetR_N"/>
    <property type="match status" value="1"/>
</dbReference>
<dbReference type="Proteomes" id="UP000230971">
    <property type="component" value="Unassembled WGS sequence"/>
</dbReference>
<reference evidence="5 7" key="2">
    <citation type="journal article" date="2017" name="Infect. Genet. Evol.">
        <title>The new phylogeny of the genus Mycobacterium: The old and the news.</title>
        <authorList>
            <person name="Tortoli E."/>
            <person name="Fedrizzi T."/>
            <person name="Meehan C.J."/>
            <person name="Trovato A."/>
            <person name="Grottola A."/>
            <person name="Giacobazzi E."/>
            <person name="Serpini G.F."/>
            <person name="Tagliazucchi S."/>
            <person name="Fabio A."/>
            <person name="Bettua C."/>
            <person name="Bertorelli R."/>
            <person name="Frascaro F."/>
            <person name="De Sanctis V."/>
            <person name="Pecorari M."/>
            <person name="Jousson O."/>
            <person name="Segata N."/>
            <person name="Cirillo D.M."/>
        </authorList>
    </citation>
    <scope>NUCLEOTIDE SEQUENCE [LARGE SCALE GENOMIC DNA]</scope>
    <source>
        <strain evidence="5 7">NCTC 12882</strain>
    </source>
</reference>
<dbReference type="SUPFAM" id="SSF46689">
    <property type="entry name" value="Homeodomain-like"/>
    <property type="match status" value="1"/>
</dbReference>
<dbReference type="GO" id="GO:0000976">
    <property type="term" value="F:transcription cis-regulatory region binding"/>
    <property type="evidence" value="ECO:0007669"/>
    <property type="project" value="TreeGrafter"/>
</dbReference>
<accession>A0A1X1RR70</accession>
<evidence type="ECO:0000313" key="6">
    <source>
        <dbReference type="Proteomes" id="UP000193907"/>
    </source>
</evidence>
<dbReference type="STRING" id="28045.AWB95_11650"/>
<dbReference type="EMBL" id="LQOM01000027">
    <property type="protein sequence ID" value="ORV13478.1"/>
    <property type="molecule type" value="Genomic_DNA"/>
</dbReference>
<sequence>MSARRASKARSVVGDRRQALIDTARKLFTTRPYDQVTTSEIADKAGVAYGLIAHHFVNKRGLYQAVLNEIAAEIAEHQLAPPPPGASLTNQLRHALRNHITHIDSYADSFVAFVRGNLGADTEQQGAIDELRWMGAQRILLALGIVEPLPAVLRTAMHGWIGYLDEMMIDRITNRDIDVDALVELAAAALITTLRSASRLDPTIRFDASITRELEKFEVQTARRSR</sequence>
<dbReference type="InterPro" id="IPR001647">
    <property type="entry name" value="HTH_TetR"/>
</dbReference>
<keyword evidence="6" id="KW-1185">Reference proteome</keyword>
<organism evidence="4 6">
    <name type="scientific">Mycobacterium celatum</name>
    <dbReference type="NCBI Taxonomy" id="28045"/>
    <lineage>
        <taxon>Bacteria</taxon>
        <taxon>Bacillati</taxon>
        <taxon>Actinomycetota</taxon>
        <taxon>Actinomycetes</taxon>
        <taxon>Mycobacteriales</taxon>
        <taxon>Mycobacteriaceae</taxon>
        <taxon>Mycobacterium</taxon>
    </lineage>
</organism>
<gene>
    <name evidence="4" type="ORF">AWB95_11650</name>
    <name evidence="5" type="ORF">CQY23_15220</name>
</gene>
<feature type="DNA-binding region" description="H-T-H motif" evidence="2">
    <location>
        <begin position="37"/>
        <end position="56"/>
    </location>
</feature>
<reference evidence="4 6" key="1">
    <citation type="submission" date="2016-01" db="EMBL/GenBank/DDBJ databases">
        <title>The new phylogeny of the genus Mycobacterium.</title>
        <authorList>
            <person name="Tarcisio F."/>
            <person name="Conor M."/>
            <person name="Antonella G."/>
            <person name="Elisabetta G."/>
            <person name="Giulia F.S."/>
            <person name="Sara T."/>
            <person name="Anna F."/>
            <person name="Clotilde B."/>
            <person name="Roberto B."/>
            <person name="Veronica D.S."/>
            <person name="Fabio R."/>
            <person name="Monica P."/>
            <person name="Olivier J."/>
            <person name="Enrico T."/>
            <person name="Nicola S."/>
        </authorList>
    </citation>
    <scope>NUCLEOTIDE SEQUENCE [LARGE SCALE GENOMIC DNA]</scope>
    <source>
        <strain evidence="4 6">DSM 44243</strain>
    </source>
</reference>